<evidence type="ECO:0000259" key="1">
    <source>
        <dbReference type="PROSITE" id="PS51186"/>
    </source>
</evidence>
<dbReference type="SUPFAM" id="SSF55729">
    <property type="entry name" value="Acyl-CoA N-acyltransferases (Nat)"/>
    <property type="match status" value="1"/>
</dbReference>
<evidence type="ECO:0000313" key="3">
    <source>
        <dbReference type="Proteomes" id="UP000198848"/>
    </source>
</evidence>
<evidence type="ECO:0000313" key="2">
    <source>
        <dbReference type="EMBL" id="SDR43389.1"/>
    </source>
</evidence>
<dbReference type="Proteomes" id="UP000198848">
    <property type="component" value="Unassembled WGS sequence"/>
</dbReference>
<name>A0A1H1J0D3_NATTX</name>
<dbReference type="InterPro" id="IPR050276">
    <property type="entry name" value="MshD_Acetyltransferase"/>
</dbReference>
<dbReference type="Gene3D" id="3.40.630.30">
    <property type="match status" value="1"/>
</dbReference>
<keyword evidence="3" id="KW-1185">Reference proteome</keyword>
<gene>
    <name evidence="2" type="ORF">SAMN04489842_3951</name>
</gene>
<dbReference type="PROSITE" id="PS51186">
    <property type="entry name" value="GNAT"/>
    <property type="match status" value="1"/>
</dbReference>
<dbReference type="GO" id="GO:0016747">
    <property type="term" value="F:acyltransferase activity, transferring groups other than amino-acyl groups"/>
    <property type="evidence" value="ECO:0007669"/>
    <property type="project" value="InterPro"/>
</dbReference>
<reference evidence="3" key="1">
    <citation type="submission" date="2016-10" db="EMBL/GenBank/DDBJ databases">
        <authorList>
            <person name="Varghese N."/>
            <person name="Submissions S."/>
        </authorList>
    </citation>
    <scope>NUCLEOTIDE SEQUENCE [LARGE SCALE GENOMIC DNA]</scope>
    <source>
        <strain evidence="3">DSM 24767</strain>
    </source>
</reference>
<dbReference type="PANTHER" id="PTHR43617">
    <property type="entry name" value="L-AMINO ACID N-ACETYLTRANSFERASE"/>
    <property type="match status" value="1"/>
</dbReference>
<dbReference type="InterPro" id="IPR000182">
    <property type="entry name" value="GNAT_dom"/>
</dbReference>
<dbReference type="InterPro" id="IPR016181">
    <property type="entry name" value="Acyl_CoA_acyltransferase"/>
</dbReference>
<organism evidence="2 3">
    <name type="scientific">Natronobacterium texcoconense</name>
    <dbReference type="NCBI Taxonomy" id="1095778"/>
    <lineage>
        <taxon>Archaea</taxon>
        <taxon>Methanobacteriati</taxon>
        <taxon>Methanobacteriota</taxon>
        <taxon>Stenosarchaea group</taxon>
        <taxon>Halobacteria</taxon>
        <taxon>Halobacteriales</taxon>
        <taxon>Natrialbaceae</taxon>
        <taxon>Natronobacterium</taxon>
    </lineage>
</organism>
<dbReference type="CDD" id="cd04301">
    <property type="entry name" value="NAT_SF"/>
    <property type="match status" value="1"/>
</dbReference>
<sequence length="191" mass="21461">MLSEGYPGAFLPNALEHYYMEIRHVEGREDVRGVVRAHGLAWREGYDGILPEDALESQPVDPTAEELEPWVDGLAENEEGVLIAVDEGEVQGFVDLRWGDAETKEFVADDEVELKAIYVHPDCWNEGVGTALLESGLELLPDSVDTVRLEVFAANDDARQFYERRGFEHTDDREIEIGDGSYETSIYTLVL</sequence>
<accession>A0A1H1J0D3</accession>
<dbReference type="STRING" id="1095778.SAMN04489842_3951"/>
<keyword evidence="2" id="KW-0808">Transferase</keyword>
<feature type="domain" description="N-acetyltransferase" evidence="1">
    <location>
        <begin position="20"/>
        <end position="187"/>
    </location>
</feature>
<dbReference type="Pfam" id="PF00583">
    <property type="entry name" value="Acetyltransf_1"/>
    <property type="match status" value="1"/>
</dbReference>
<dbReference type="EMBL" id="FNLC01000007">
    <property type="protein sequence ID" value="SDR43389.1"/>
    <property type="molecule type" value="Genomic_DNA"/>
</dbReference>
<dbReference type="AlphaFoldDB" id="A0A1H1J0D3"/>
<protein>
    <submittedName>
        <fullName evidence="2">Acetyltransferase (GNAT) family protein</fullName>
    </submittedName>
</protein>
<proteinExistence type="predicted"/>